<reference evidence="1" key="1">
    <citation type="submission" date="2020-05" db="EMBL/GenBank/DDBJ databases">
        <title>WGS assembly of Panicum virgatum.</title>
        <authorList>
            <person name="Lovell J.T."/>
            <person name="Jenkins J."/>
            <person name="Shu S."/>
            <person name="Juenger T.E."/>
            <person name="Schmutz J."/>
        </authorList>
    </citation>
    <scope>NUCLEOTIDE SEQUENCE</scope>
    <source>
        <strain evidence="1">AP13</strain>
    </source>
</reference>
<dbReference type="PANTHER" id="PTHR35046:SF9">
    <property type="entry name" value="RNA-DIRECTED DNA POLYMERASE"/>
    <property type="match status" value="1"/>
</dbReference>
<name>A0A8T0NRK4_PANVG</name>
<dbReference type="EMBL" id="CM029053">
    <property type="protein sequence ID" value="KAG2549374.1"/>
    <property type="molecule type" value="Genomic_DNA"/>
</dbReference>
<dbReference type="AlphaFoldDB" id="A0A8T0NRK4"/>
<proteinExistence type="predicted"/>
<evidence type="ECO:0000313" key="2">
    <source>
        <dbReference type="Proteomes" id="UP000823388"/>
    </source>
</evidence>
<dbReference type="Proteomes" id="UP000823388">
    <property type="component" value="Chromosome 9K"/>
</dbReference>
<keyword evidence="2" id="KW-1185">Reference proteome</keyword>
<dbReference type="InterPro" id="IPR021109">
    <property type="entry name" value="Peptidase_aspartic_dom_sf"/>
</dbReference>
<protein>
    <submittedName>
        <fullName evidence="1">Uncharacterized protein</fullName>
    </submittedName>
</protein>
<sequence>MVASEFACATQFEKNASTHQPAILELPSDLPAATSIVEANVPVNASVSDTLEQQVCENSCDEANSEPFTESNDDALDGLSLMSHEVCGDGTIVDMKGQRSNIFQSECKIHDKVCKLIIDGASFTNAISSDLVHVLSLSTWRLPTPRYMQWVNQSGTLKITHIARVKFSVGNYVDSVDCNVAPMSAYHLLSGRPWQFDLDATHGGRSNNYSFVHKSVHHVLKPMLESAIKADVFATSKVKKKVYAIIPKPRTALLPEGENDIIAIVGLQRGMPSKPESSARVDYIPIT</sequence>
<comment type="caution">
    <text evidence="1">The sequence shown here is derived from an EMBL/GenBank/DDBJ whole genome shotgun (WGS) entry which is preliminary data.</text>
</comment>
<dbReference type="Gene3D" id="2.40.70.10">
    <property type="entry name" value="Acid Proteases"/>
    <property type="match status" value="1"/>
</dbReference>
<dbReference type="PANTHER" id="PTHR35046">
    <property type="entry name" value="ZINC KNUCKLE (CCHC-TYPE) FAMILY PROTEIN"/>
    <property type="match status" value="1"/>
</dbReference>
<organism evidence="1 2">
    <name type="scientific">Panicum virgatum</name>
    <name type="common">Blackwell switchgrass</name>
    <dbReference type="NCBI Taxonomy" id="38727"/>
    <lineage>
        <taxon>Eukaryota</taxon>
        <taxon>Viridiplantae</taxon>
        <taxon>Streptophyta</taxon>
        <taxon>Embryophyta</taxon>
        <taxon>Tracheophyta</taxon>
        <taxon>Spermatophyta</taxon>
        <taxon>Magnoliopsida</taxon>
        <taxon>Liliopsida</taxon>
        <taxon>Poales</taxon>
        <taxon>Poaceae</taxon>
        <taxon>PACMAD clade</taxon>
        <taxon>Panicoideae</taxon>
        <taxon>Panicodae</taxon>
        <taxon>Paniceae</taxon>
        <taxon>Panicinae</taxon>
        <taxon>Panicum</taxon>
        <taxon>Panicum sect. Hiantes</taxon>
    </lineage>
</organism>
<dbReference type="CDD" id="cd00303">
    <property type="entry name" value="retropepsin_like"/>
    <property type="match status" value="1"/>
</dbReference>
<evidence type="ECO:0000313" key="1">
    <source>
        <dbReference type="EMBL" id="KAG2549374.1"/>
    </source>
</evidence>
<gene>
    <name evidence="1" type="ORF">PVAP13_9KG269813</name>
</gene>
<accession>A0A8T0NRK4</accession>